<dbReference type="InterPro" id="IPR032466">
    <property type="entry name" value="Metal_Hydrolase"/>
</dbReference>
<organism evidence="1 2">
    <name type="scientific">Methylomonas subterranea</name>
    <dbReference type="NCBI Taxonomy" id="2952225"/>
    <lineage>
        <taxon>Bacteria</taxon>
        <taxon>Pseudomonadati</taxon>
        <taxon>Pseudomonadota</taxon>
        <taxon>Gammaproteobacteria</taxon>
        <taxon>Methylococcales</taxon>
        <taxon>Methylococcaceae</taxon>
        <taxon>Methylomonas</taxon>
    </lineage>
</organism>
<keyword evidence="2" id="KW-1185">Reference proteome</keyword>
<accession>A0ABT1TDZ9</accession>
<reference evidence="1 2" key="1">
    <citation type="submission" date="2022-07" db="EMBL/GenBank/DDBJ databases">
        <title>Methylomonas rivi sp. nov., Methylomonas rosea sp. nov., Methylomonas aureus sp. nov. and Methylomonas subterranea sp. nov., four novel methanotrophs isolated from a freshwater creek and the deep terrestrial subsurface.</title>
        <authorList>
            <person name="Abin C."/>
            <person name="Sankaranarayanan K."/>
            <person name="Garner C."/>
            <person name="Sindelar R."/>
            <person name="Kotary K."/>
            <person name="Garner R."/>
            <person name="Barclay S."/>
            <person name="Lawson P."/>
            <person name="Krumholz L."/>
        </authorList>
    </citation>
    <scope>NUCLEOTIDE SEQUENCE [LARGE SCALE GENOMIC DNA]</scope>
    <source>
        <strain evidence="1 2">SURF-2</strain>
    </source>
</reference>
<protein>
    <submittedName>
        <fullName evidence="1">TatD family hydrolase</fullName>
    </submittedName>
</protein>
<sequence length="238" mass="26535">MPSQNHFPLPAGTPIDIHCHRYRAGGGLQILSLDTHELLHSRNQNPIECIPDDCYFSLGIHPWFIDRQDMETACKTLDALQHHPQLLAFGECGLDKCIATPMVRQIQLFSRQLELAERIGKPVIIHCVRAHAELLQLKKSISPSQAWILHGFSGKPALAAQLIEHGCYLSFGKALLQSDARVQQTLVSVPIERLFLETDAADASIETIHAAAATIRSLDPADLCRQIHRNFLSVFLDD</sequence>
<dbReference type="EMBL" id="JANIBJ010000009">
    <property type="protein sequence ID" value="MCQ8103687.1"/>
    <property type="molecule type" value="Genomic_DNA"/>
</dbReference>
<comment type="caution">
    <text evidence="1">The sequence shown here is derived from an EMBL/GenBank/DDBJ whole genome shotgun (WGS) entry which is preliminary data.</text>
</comment>
<evidence type="ECO:0000313" key="2">
    <source>
        <dbReference type="Proteomes" id="UP001524499"/>
    </source>
</evidence>
<dbReference type="Gene3D" id="3.20.20.140">
    <property type="entry name" value="Metal-dependent hydrolases"/>
    <property type="match status" value="1"/>
</dbReference>
<dbReference type="SUPFAM" id="SSF51556">
    <property type="entry name" value="Metallo-dependent hydrolases"/>
    <property type="match status" value="1"/>
</dbReference>
<proteinExistence type="predicted"/>
<name>A0ABT1TDZ9_9GAMM</name>
<dbReference type="InterPro" id="IPR001130">
    <property type="entry name" value="TatD-like"/>
</dbReference>
<dbReference type="RefSeq" id="WP_256601417.1">
    <property type="nucleotide sequence ID" value="NZ_JANIBJ010000009.1"/>
</dbReference>
<dbReference type="GO" id="GO:0016787">
    <property type="term" value="F:hydrolase activity"/>
    <property type="evidence" value="ECO:0007669"/>
    <property type="project" value="UniProtKB-KW"/>
</dbReference>
<dbReference type="PANTHER" id="PTHR46124:SF3">
    <property type="entry name" value="HYDROLASE"/>
    <property type="match status" value="1"/>
</dbReference>
<evidence type="ECO:0000313" key="1">
    <source>
        <dbReference type="EMBL" id="MCQ8103687.1"/>
    </source>
</evidence>
<dbReference type="CDD" id="cd01310">
    <property type="entry name" value="TatD_DNAse"/>
    <property type="match status" value="1"/>
</dbReference>
<dbReference type="PANTHER" id="PTHR46124">
    <property type="entry name" value="D-AMINOACYL-TRNA DEACYLASE"/>
    <property type="match status" value="1"/>
</dbReference>
<dbReference type="Proteomes" id="UP001524499">
    <property type="component" value="Unassembled WGS sequence"/>
</dbReference>
<gene>
    <name evidence="1" type="ORF">NP590_06190</name>
</gene>
<keyword evidence="1" id="KW-0378">Hydrolase</keyword>
<dbReference type="Pfam" id="PF01026">
    <property type="entry name" value="TatD_DNase"/>
    <property type="match status" value="1"/>
</dbReference>